<feature type="zinc finger region" description="C3H1-type" evidence="8">
    <location>
        <begin position="505"/>
        <end position="532"/>
    </location>
</feature>
<dbReference type="AlphaFoldDB" id="A0A2R6X4Z3"/>
<dbReference type="Gene3D" id="1.25.10.10">
    <property type="entry name" value="Leucine-rich Repeat Variant"/>
    <property type="match status" value="1"/>
</dbReference>
<dbReference type="SUPFAM" id="SSF48371">
    <property type="entry name" value="ARM repeat"/>
    <property type="match status" value="1"/>
</dbReference>
<reference evidence="13" key="1">
    <citation type="journal article" date="2017" name="Cell">
        <title>Insights into land plant evolution garnered from the Marchantia polymorpha genome.</title>
        <authorList>
            <person name="Bowman J.L."/>
            <person name="Kohchi T."/>
            <person name="Yamato K.T."/>
            <person name="Jenkins J."/>
            <person name="Shu S."/>
            <person name="Ishizaki K."/>
            <person name="Yamaoka S."/>
            <person name="Nishihama R."/>
            <person name="Nakamura Y."/>
            <person name="Berger F."/>
            <person name="Adam C."/>
            <person name="Aki S.S."/>
            <person name="Althoff F."/>
            <person name="Araki T."/>
            <person name="Arteaga-Vazquez M.A."/>
            <person name="Balasubrmanian S."/>
            <person name="Barry K."/>
            <person name="Bauer D."/>
            <person name="Boehm C.R."/>
            <person name="Briginshaw L."/>
            <person name="Caballero-Perez J."/>
            <person name="Catarino B."/>
            <person name="Chen F."/>
            <person name="Chiyoda S."/>
            <person name="Chovatia M."/>
            <person name="Davies K.M."/>
            <person name="Delmans M."/>
            <person name="Demura T."/>
            <person name="Dierschke T."/>
            <person name="Dolan L."/>
            <person name="Dorantes-Acosta A.E."/>
            <person name="Eklund D.M."/>
            <person name="Florent S.N."/>
            <person name="Flores-Sandoval E."/>
            <person name="Fujiyama A."/>
            <person name="Fukuzawa H."/>
            <person name="Galik B."/>
            <person name="Grimanelli D."/>
            <person name="Grimwood J."/>
            <person name="Grossniklaus U."/>
            <person name="Hamada T."/>
            <person name="Haseloff J."/>
            <person name="Hetherington A.J."/>
            <person name="Higo A."/>
            <person name="Hirakawa Y."/>
            <person name="Hundley H.N."/>
            <person name="Ikeda Y."/>
            <person name="Inoue K."/>
            <person name="Inoue S.I."/>
            <person name="Ishida S."/>
            <person name="Jia Q."/>
            <person name="Kakita M."/>
            <person name="Kanazawa T."/>
            <person name="Kawai Y."/>
            <person name="Kawashima T."/>
            <person name="Kennedy M."/>
            <person name="Kinose K."/>
            <person name="Kinoshita T."/>
            <person name="Kohara Y."/>
            <person name="Koide E."/>
            <person name="Komatsu K."/>
            <person name="Kopischke S."/>
            <person name="Kubo M."/>
            <person name="Kyozuka J."/>
            <person name="Lagercrantz U."/>
            <person name="Lin S.S."/>
            <person name="Lindquist E."/>
            <person name="Lipzen A.M."/>
            <person name="Lu C.W."/>
            <person name="De Luna E."/>
            <person name="Martienssen R.A."/>
            <person name="Minamino N."/>
            <person name="Mizutani M."/>
            <person name="Mizutani M."/>
            <person name="Mochizuki N."/>
            <person name="Monte I."/>
            <person name="Mosher R."/>
            <person name="Nagasaki H."/>
            <person name="Nakagami H."/>
            <person name="Naramoto S."/>
            <person name="Nishitani K."/>
            <person name="Ohtani M."/>
            <person name="Okamoto T."/>
            <person name="Okumura M."/>
            <person name="Phillips J."/>
            <person name="Pollak B."/>
            <person name="Reinders A."/>
            <person name="Rovekamp M."/>
            <person name="Sano R."/>
            <person name="Sawa S."/>
            <person name="Schmid M.W."/>
            <person name="Shirakawa M."/>
            <person name="Solano R."/>
            <person name="Spunde A."/>
            <person name="Suetsugu N."/>
            <person name="Sugano S."/>
            <person name="Sugiyama A."/>
            <person name="Sun R."/>
            <person name="Suzuki Y."/>
            <person name="Takenaka M."/>
            <person name="Takezawa D."/>
            <person name="Tomogane H."/>
            <person name="Tsuzuki M."/>
            <person name="Ueda T."/>
            <person name="Umeda M."/>
            <person name="Ward J.M."/>
            <person name="Watanabe Y."/>
            <person name="Yazaki K."/>
            <person name="Yokoyama R."/>
            <person name="Yoshitake Y."/>
            <person name="Yotsui I."/>
            <person name="Zachgo S."/>
            <person name="Schmutz J."/>
        </authorList>
    </citation>
    <scope>NUCLEOTIDE SEQUENCE [LARGE SCALE GENOMIC DNA]</scope>
    <source>
        <strain evidence="13">Tak-1</strain>
    </source>
</reference>
<evidence type="ECO:0000256" key="2">
    <source>
        <dbReference type="ARBA" id="ARBA00022737"/>
    </source>
</evidence>
<proteinExistence type="predicted"/>
<feature type="compositionally biased region" description="Polar residues" evidence="9">
    <location>
        <begin position="434"/>
        <end position="446"/>
    </location>
</feature>
<dbReference type="Pfam" id="PF00806">
    <property type="entry name" value="PUF"/>
    <property type="match status" value="8"/>
</dbReference>
<evidence type="ECO:0000313" key="13">
    <source>
        <dbReference type="Proteomes" id="UP000244005"/>
    </source>
</evidence>
<dbReference type="PANTHER" id="PTHR12537:SF13">
    <property type="entry name" value="PUMILIO HOMOLOGY DOMAIN FAMILY MEMBER 4"/>
    <property type="match status" value="1"/>
</dbReference>
<dbReference type="GO" id="GO:0006417">
    <property type="term" value="P:regulation of translation"/>
    <property type="evidence" value="ECO:0007669"/>
    <property type="project" value="UniProtKB-KW"/>
</dbReference>
<dbReference type="Proteomes" id="UP000244005">
    <property type="component" value="Unassembled WGS sequence"/>
</dbReference>
<dbReference type="PROSITE" id="PS50302">
    <property type="entry name" value="PUM"/>
    <property type="match status" value="8"/>
</dbReference>
<feature type="repeat" description="Pumilio" evidence="7">
    <location>
        <begin position="729"/>
        <end position="767"/>
    </location>
</feature>
<keyword evidence="5" id="KW-0810">Translation regulation</keyword>
<dbReference type="FunFam" id="1.25.10.10:FF:000237">
    <property type="entry name" value="Pumilio homolog 9"/>
    <property type="match status" value="1"/>
</dbReference>
<feature type="repeat" description="Pumilio" evidence="7">
    <location>
        <begin position="768"/>
        <end position="803"/>
    </location>
</feature>
<evidence type="ECO:0000259" key="11">
    <source>
        <dbReference type="PROSITE" id="PS50303"/>
    </source>
</evidence>
<feature type="repeat" description="Pumilio" evidence="7">
    <location>
        <begin position="804"/>
        <end position="839"/>
    </location>
</feature>
<keyword evidence="3 8" id="KW-0863">Zinc-finger</keyword>
<evidence type="ECO:0000256" key="4">
    <source>
        <dbReference type="ARBA" id="ARBA00022833"/>
    </source>
</evidence>
<sequence length="975" mass="105546">MEQDDEEFEQLLGEIPRATSAPPHLEELQRAYGAELNNSPFVASLREDNLSPPVKPFIDIRCDEQYENFYRNYSGVKKLPPPMENRNLYADYPLMSPKASSGNNHLSPFYSGLALDSPRTMAGMRRQKQEPMANQMGASTNSSNNSGRTASPPSDHHHPPKSADERSISAAFGNLSFEESPSNGMMGGRLHEENVGPGESRGQPNGGLDHGGPMPNGRSAAISNGLYSHMSAFSTGFAPEPPGGPLDAFGNPRPGVPSATMDLFAQKSAGPSPLEAPSNGGGYAGLEEFGGPVSHQALEKFLRRGSPPGLDAHAFNGAAARQANGLMVDAGGFAGVGGSTSAAHHQHQLEAYTAAALQAARLMNPGNGSDLYSGMEFNSNARALYSHRLHQQIDAEQRLRERQYQLQQHQQSMRFYASLQAHTNGGLGPASASRGHSPTGNSSAMRQTALLSSSAGAGAGAGAAPGSAAHHLKTVRSHEQLWTVPGAGGGASVIGHSNGELGRASLNNSICRYYAQGYCSRGDACPFLHTQASQGFGSVRVTPGNTFKEAGREDRLISDNKMLPRRGASRAAAAPAISASALQRRKPESLPNGTTPHINGHAYVNGHHPSPISFHGDVQNHIHGEHNLEYEGPRHAIVGTPHLSQQNQQPKYNTLEEVEGRIFSIAKDQHGCRFLQRKFDEGGPEDVQKIFQEIIEHIIELMTDPFGNYLVQKLLEVCNEEQRMEILHVVTEKGELVQISLNMHGTRAVQKLIETLKSPEQVAMVIASLKQGVVTLIKDLNGNHVVQRCLQRLSTEDSQFIFDAAAVHCVEIATHRHGCCVLQRCVDFASGPQRQRLVTEIAANALVLSQDPFGNYVVQYILDLGMPWASVEVMVRLEGNYPYLAMQKFSSNVVEKCLKLAGDENRSRIVRELMGSPRLGQMLQDPYANYVVQSALTVAKGSLHTGLVEAIRPHLSVLRSSPYGKRILSRTNLKK</sequence>
<feature type="region of interest" description="Disordered" evidence="9">
    <location>
        <begin position="1"/>
        <end position="22"/>
    </location>
</feature>
<evidence type="ECO:0000313" key="12">
    <source>
        <dbReference type="EMBL" id="PTQ41172.1"/>
    </source>
</evidence>
<dbReference type="SMART" id="SM00025">
    <property type="entry name" value="Pumilio"/>
    <property type="match status" value="8"/>
</dbReference>
<feature type="domain" description="PUM-HD" evidence="11">
    <location>
        <begin position="634"/>
        <end position="975"/>
    </location>
</feature>
<feature type="repeat" description="Pumilio" evidence="7">
    <location>
        <begin position="840"/>
        <end position="875"/>
    </location>
</feature>
<dbReference type="InterPro" id="IPR001313">
    <property type="entry name" value="Pumilio_RNA-bd_rpt"/>
</dbReference>
<dbReference type="InterPro" id="IPR016024">
    <property type="entry name" value="ARM-type_fold"/>
</dbReference>
<evidence type="ECO:0000256" key="7">
    <source>
        <dbReference type="PROSITE-ProRule" id="PRU00317"/>
    </source>
</evidence>
<dbReference type="SMR" id="A0A2R6X4Z3"/>
<dbReference type="OrthoDB" id="668540at2759"/>
<dbReference type="GO" id="GO:0008270">
    <property type="term" value="F:zinc ion binding"/>
    <property type="evidence" value="ECO:0007669"/>
    <property type="project" value="UniProtKB-KW"/>
</dbReference>
<dbReference type="EMBL" id="KZ772708">
    <property type="protein sequence ID" value="PTQ41172.1"/>
    <property type="molecule type" value="Genomic_DNA"/>
</dbReference>
<dbReference type="OMA" id="WASVEVM"/>
<dbReference type="GO" id="GO:0003729">
    <property type="term" value="F:mRNA binding"/>
    <property type="evidence" value="ECO:0000318"/>
    <property type="project" value="GO_Central"/>
</dbReference>
<dbReference type="PANTHER" id="PTHR12537">
    <property type="entry name" value="RNA BINDING PROTEIN PUMILIO-RELATED"/>
    <property type="match status" value="1"/>
</dbReference>
<dbReference type="GO" id="GO:0005737">
    <property type="term" value="C:cytoplasm"/>
    <property type="evidence" value="ECO:0000318"/>
    <property type="project" value="GO_Central"/>
</dbReference>
<dbReference type="InterPro" id="IPR033133">
    <property type="entry name" value="PUM-HD"/>
</dbReference>
<dbReference type="CDD" id="cd07920">
    <property type="entry name" value="Pumilio"/>
    <property type="match status" value="1"/>
</dbReference>
<keyword evidence="4 8" id="KW-0862">Zinc</keyword>
<accession>A0A2R6X4Z3</accession>
<feature type="repeat" description="Pumilio" evidence="7">
    <location>
        <begin position="876"/>
        <end position="911"/>
    </location>
</feature>
<evidence type="ECO:0000256" key="5">
    <source>
        <dbReference type="ARBA" id="ARBA00022845"/>
    </source>
</evidence>
<dbReference type="InterPro" id="IPR011989">
    <property type="entry name" value="ARM-like"/>
</dbReference>
<evidence type="ECO:0000256" key="6">
    <source>
        <dbReference type="ARBA" id="ARBA00058490"/>
    </source>
</evidence>
<gene>
    <name evidence="12" type="ORF">MARPO_0036s0144</name>
</gene>
<dbReference type="PROSITE" id="PS50103">
    <property type="entry name" value="ZF_C3H1"/>
    <property type="match status" value="1"/>
</dbReference>
<evidence type="ECO:0000256" key="9">
    <source>
        <dbReference type="SAM" id="MobiDB-lite"/>
    </source>
</evidence>
<dbReference type="Pfam" id="PF18345">
    <property type="entry name" value="zf_CCCH_4"/>
    <property type="match status" value="1"/>
</dbReference>
<evidence type="ECO:0000256" key="8">
    <source>
        <dbReference type="PROSITE-ProRule" id="PRU00723"/>
    </source>
</evidence>
<feature type="compositionally biased region" description="Polar residues" evidence="9">
    <location>
        <begin position="136"/>
        <end position="149"/>
    </location>
</feature>
<evidence type="ECO:0000256" key="3">
    <source>
        <dbReference type="ARBA" id="ARBA00022771"/>
    </source>
</evidence>
<keyword evidence="2" id="KW-0677">Repeat</keyword>
<feature type="repeat" description="Pumilio" evidence="7">
    <location>
        <begin position="693"/>
        <end position="728"/>
    </location>
</feature>
<dbReference type="GO" id="GO:0010608">
    <property type="term" value="P:post-transcriptional regulation of gene expression"/>
    <property type="evidence" value="ECO:0000318"/>
    <property type="project" value="GO_Central"/>
</dbReference>
<feature type="repeat" description="Pumilio" evidence="7">
    <location>
        <begin position="912"/>
        <end position="949"/>
    </location>
</feature>
<comment type="function">
    <text evidence="6">Sequence-specific RNA-binding protein that regulates translation and mRNA stability by binding the 3'-UTR of target mRNAs.</text>
</comment>
<dbReference type="Gramene" id="Mp1g09040.1">
    <property type="protein sequence ID" value="Mp1g09040.1.cds"/>
    <property type="gene ID" value="Mp1g09040"/>
</dbReference>
<feature type="region of interest" description="Disordered" evidence="9">
    <location>
        <begin position="124"/>
        <end position="213"/>
    </location>
</feature>
<evidence type="ECO:0000259" key="10">
    <source>
        <dbReference type="PROSITE" id="PS50103"/>
    </source>
</evidence>
<protein>
    <recommendedName>
        <fullName evidence="14">C3H1-type domain-containing protein</fullName>
    </recommendedName>
</protein>
<dbReference type="PROSITE" id="PS50303">
    <property type="entry name" value="PUM_HD"/>
    <property type="match status" value="1"/>
</dbReference>
<organism evidence="12 13">
    <name type="scientific">Marchantia polymorpha</name>
    <name type="common">Common liverwort</name>
    <name type="synonym">Marchantia aquatica</name>
    <dbReference type="NCBI Taxonomy" id="3197"/>
    <lineage>
        <taxon>Eukaryota</taxon>
        <taxon>Viridiplantae</taxon>
        <taxon>Streptophyta</taxon>
        <taxon>Embryophyta</taxon>
        <taxon>Marchantiophyta</taxon>
        <taxon>Marchantiopsida</taxon>
        <taxon>Marchantiidae</taxon>
        <taxon>Marchantiales</taxon>
        <taxon>Marchantiaceae</taxon>
        <taxon>Marchantia</taxon>
    </lineage>
</organism>
<feature type="region of interest" description="Disordered" evidence="9">
    <location>
        <begin position="426"/>
        <end position="446"/>
    </location>
</feature>
<name>A0A2R6X4Z3_MARPO</name>
<dbReference type="Gene3D" id="4.10.1000.10">
    <property type="entry name" value="Zinc finger, CCCH-type"/>
    <property type="match status" value="1"/>
</dbReference>
<dbReference type="SMART" id="SM00356">
    <property type="entry name" value="ZnF_C3H1"/>
    <property type="match status" value="1"/>
</dbReference>
<dbReference type="InterPro" id="IPR036855">
    <property type="entry name" value="Znf_CCCH_sf"/>
</dbReference>
<dbReference type="InterPro" id="IPR000571">
    <property type="entry name" value="Znf_CCCH"/>
</dbReference>
<keyword evidence="13" id="KW-1185">Reference proteome</keyword>
<feature type="domain" description="C3H1-type" evidence="10">
    <location>
        <begin position="505"/>
        <end position="532"/>
    </location>
</feature>
<dbReference type="SUPFAM" id="SSF90229">
    <property type="entry name" value="CCCH zinc finger"/>
    <property type="match status" value="1"/>
</dbReference>
<feature type="compositionally biased region" description="Basic and acidic residues" evidence="9">
    <location>
        <begin position="154"/>
        <end position="167"/>
    </location>
</feature>
<keyword evidence="1 8" id="KW-0479">Metal-binding</keyword>
<feature type="repeat" description="Pumilio" evidence="7">
    <location>
        <begin position="657"/>
        <end position="692"/>
    </location>
</feature>
<evidence type="ECO:0000256" key="1">
    <source>
        <dbReference type="ARBA" id="ARBA00022723"/>
    </source>
</evidence>
<evidence type="ECO:0008006" key="14">
    <source>
        <dbReference type="Google" id="ProtNLM"/>
    </source>
</evidence>
<dbReference type="InterPro" id="IPR033712">
    <property type="entry name" value="Pumilio_RNA-bd"/>
</dbReference>